<dbReference type="AlphaFoldDB" id="A0A645G606"/>
<reference evidence="1" key="1">
    <citation type="submission" date="2019-08" db="EMBL/GenBank/DDBJ databases">
        <authorList>
            <person name="Kucharzyk K."/>
            <person name="Murdoch R.W."/>
            <person name="Higgins S."/>
            <person name="Loffler F."/>
        </authorList>
    </citation>
    <scope>NUCLEOTIDE SEQUENCE</scope>
</reference>
<organism evidence="1">
    <name type="scientific">bioreactor metagenome</name>
    <dbReference type="NCBI Taxonomy" id="1076179"/>
    <lineage>
        <taxon>unclassified sequences</taxon>
        <taxon>metagenomes</taxon>
        <taxon>ecological metagenomes</taxon>
    </lineage>
</organism>
<evidence type="ECO:0000313" key="1">
    <source>
        <dbReference type="EMBL" id="MPN19574.1"/>
    </source>
</evidence>
<proteinExistence type="predicted"/>
<gene>
    <name evidence="1" type="ORF">SDC9_166945</name>
</gene>
<protein>
    <submittedName>
        <fullName evidence="1">Uncharacterized protein</fullName>
    </submittedName>
</protein>
<comment type="caution">
    <text evidence="1">The sequence shown here is derived from an EMBL/GenBank/DDBJ whole genome shotgun (WGS) entry which is preliminary data.</text>
</comment>
<sequence>MQGQQAGKQLVVVFHDLAAEATSGRSLHHAHAGNGQTKCHGHLHAHQIHSLGRGIEHKPAIGVQRGLRGHGLHIAGVLRVRGVSGFVDQICGGKTCLHVTALELDMLGHIVAPRMDAEGLFVHGFLGRQNGG</sequence>
<dbReference type="EMBL" id="VSSQ01067160">
    <property type="protein sequence ID" value="MPN19574.1"/>
    <property type="molecule type" value="Genomic_DNA"/>
</dbReference>
<accession>A0A645G606</accession>
<name>A0A645G606_9ZZZZ</name>